<evidence type="ECO:0000313" key="1">
    <source>
        <dbReference type="EMBL" id="ADY14126.1"/>
    </source>
</evidence>
<dbReference type="Proteomes" id="UP000008466">
    <property type="component" value="Chromosome"/>
</dbReference>
<sequence length="135" mass="15733">MYYSLFPLLFILVWLYYRIRYYVGEEQVRKVTDESFTYSCFCALVPPVDDGDLIRGRLIITSKRLALFQKEAKGRAVKEVWSMDIDQVKQFTVGQVISVRKGVTFIAEEREARFVSYRASKDKEAITLALGWKKA</sequence>
<dbReference type="STRING" id="158189.SpiBuddy_2307"/>
<evidence type="ECO:0000313" key="2">
    <source>
        <dbReference type="Proteomes" id="UP000008466"/>
    </source>
</evidence>
<dbReference type="KEGG" id="sbu:SpiBuddy_2307"/>
<proteinExistence type="predicted"/>
<name>F0RSL3_SPHGB</name>
<accession>F0RSL3</accession>
<keyword evidence="2" id="KW-1185">Reference proteome</keyword>
<dbReference type="HOGENOM" id="CLU_1884440_0_0_12"/>
<gene>
    <name evidence="1" type="ordered locus">SpiBuddy_2307</name>
</gene>
<dbReference type="AlphaFoldDB" id="F0RSL3"/>
<protein>
    <submittedName>
        <fullName evidence="1">Uncharacterized protein</fullName>
    </submittedName>
</protein>
<reference evidence="2" key="1">
    <citation type="submission" date="2011-02" db="EMBL/GenBank/DDBJ databases">
        <title>Complete sequence of Spirochaeta sp. Buddy.</title>
        <authorList>
            <person name="Lucas S."/>
            <person name="Copeland A."/>
            <person name="Lapidus A."/>
            <person name="Cheng J.-F."/>
            <person name="Goodwin L."/>
            <person name="Pitluck S."/>
            <person name="Zeytun A."/>
            <person name="Detter J.C."/>
            <person name="Han C."/>
            <person name="Tapia R."/>
            <person name="Land M."/>
            <person name="Hauser L."/>
            <person name="Kyrpides N."/>
            <person name="Ivanova N."/>
            <person name="Mikhailova N."/>
            <person name="Pagani I."/>
            <person name="Ritalahti K.M."/>
            <person name="Loeffler F.E."/>
            <person name="Woyke T."/>
        </authorList>
    </citation>
    <scope>NUCLEOTIDE SEQUENCE [LARGE SCALE GENOMIC DNA]</scope>
    <source>
        <strain evidence="2">ATCC BAA-1886 / DSM 22777 / Buddy</strain>
    </source>
</reference>
<dbReference type="EMBL" id="CP002541">
    <property type="protein sequence ID" value="ADY14126.1"/>
    <property type="molecule type" value="Genomic_DNA"/>
</dbReference>
<organism evidence="1 2">
    <name type="scientific">Sphaerochaeta globosa (strain ATCC BAA-1886 / DSM 22777 / Buddy)</name>
    <name type="common">Spirochaeta sp. (strain Buddy)</name>
    <dbReference type="NCBI Taxonomy" id="158189"/>
    <lineage>
        <taxon>Bacteria</taxon>
        <taxon>Pseudomonadati</taxon>
        <taxon>Spirochaetota</taxon>
        <taxon>Spirochaetia</taxon>
        <taxon>Spirochaetales</taxon>
        <taxon>Sphaerochaetaceae</taxon>
        <taxon>Sphaerochaeta</taxon>
    </lineage>
</organism>